<keyword evidence="8" id="KW-1185">Reference proteome</keyword>
<proteinExistence type="inferred from homology"/>
<evidence type="ECO:0000256" key="2">
    <source>
        <dbReference type="ARBA" id="ARBA00009074"/>
    </source>
</evidence>
<dbReference type="Pfam" id="PF05055">
    <property type="entry name" value="DUF677"/>
    <property type="match status" value="1"/>
</dbReference>
<evidence type="ECO:0000313" key="7">
    <source>
        <dbReference type="EMBL" id="OVA13988.1"/>
    </source>
</evidence>
<evidence type="ECO:0000256" key="4">
    <source>
        <dbReference type="ARBA" id="ARBA00022989"/>
    </source>
</evidence>
<comment type="similarity">
    <text evidence="2">Belongs to the UPF0496 family.</text>
</comment>
<organism evidence="7 8">
    <name type="scientific">Macleaya cordata</name>
    <name type="common">Five-seeded plume-poppy</name>
    <name type="synonym">Bocconia cordata</name>
    <dbReference type="NCBI Taxonomy" id="56857"/>
    <lineage>
        <taxon>Eukaryota</taxon>
        <taxon>Viridiplantae</taxon>
        <taxon>Streptophyta</taxon>
        <taxon>Embryophyta</taxon>
        <taxon>Tracheophyta</taxon>
        <taxon>Spermatophyta</taxon>
        <taxon>Magnoliopsida</taxon>
        <taxon>Ranunculales</taxon>
        <taxon>Papaveraceae</taxon>
        <taxon>Papaveroideae</taxon>
        <taxon>Macleaya</taxon>
    </lineage>
</organism>
<dbReference type="InterPro" id="IPR007749">
    <property type="entry name" value="DUF677"/>
</dbReference>
<reference evidence="7 8" key="1">
    <citation type="journal article" date="2017" name="Mol. Plant">
        <title>The Genome of Medicinal Plant Macleaya cordata Provides New Insights into Benzylisoquinoline Alkaloids Metabolism.</title>
        <authorList>
            <person name="Liu X."/>
            <person name="Liu Y."/>
            <person name="Huang P."/>
            <person name="Ma Y."/>
            <person name="Qing Z."/>
            <person name="Tang Q."/>
            <person name="Cao H."/>
            <person name="Cheng P."/>
            <person name="Zheng Y."/>
            <person name="Yuan Z."/>
            <person name="Zhou Y."/>
            <person name="Liu J."/>
            <person name="Tang Z."/>
            <person name="Zhuo Y."/>
            <person name="Zhang Y."/>
            <person name="Yu L."/>
            <person name="Huang J."/>
            <person name="Yang P."/>
            <person name="Peng Q."/>
            <person name="Zhang J."/>
            <person name="Jiang W."/>
            <person name="Zhang Z."/>
            <person name="Lin K."/>
            <person name="Ro D.K."/>
            <person name="Chen X."/>
            <person name="Xiong X."/>
            <person name="Shang Y."/>
            <person name="Huang S."/>
            <person name="Zeng J."/>
        </authorList>
    </citation>
    <scope>NUCLEOTIDE SEQUENCE [LARGE SCALE GENOMIC DNA]</scope>
    <source>
        <strain evidence="8">cv. BLH2017</strain>
        <tissue evidence="7">Root</tissue>
    </source>
</reference>
<dbReference type="PANTHER" id="PTHR31113:SF6">
    <property type="entry name" value="UPF0496 PROTEIN 3"/>
    <property type="match status" value="1"/>
</dbReference>
<evidence type="ECO:0000313" key="8">
    <source>
        <dbReference type="Proteomes" id="UP000195402"/>
    </source>
</evidence>
<feature type="transmembrane region" description="Helical" evidence="6">
    <location>
        <begin position="210"/>
        <end position="241"/>
    </location>
</feature>
<dbReference type="OMA" id="NDELEHM"/>
<dbReference type="PANTHER" id="PTHR31113">
    <property type="entry name" value="UPF0496 PROTEIN 3-RELATED"/>
    <property type="match status" value="1"/>
</dbReference>
<name>A0A200QU31_MACCD</name>
<gene>
    <name evidence="7" type="ORF">BVC80_1787g60</name>
</gene>
<dbReference type="OrthoDB" id="776561at2759"/>
<evidence type="ECO:0000256" key="5">
    <source>
        <dbReference type="ARBA" id="ARBA00023136"/>
    </source>
</evidence>
<evidence type="ECO:0000256" key="3">
    <source>
        <dbReference type="ARBA" id="ARBA00022692"/>
    </source>
</evidence>
<comment type="caution">
    <text evidence="7">The sequence shown here is derived from an EMBL/GenBank/DDBJ whole genome shotgun (WGS) entry which is preliminary data.</text>
</comment>
<dbReference type="AlphaFoldDB" id="A0A200QU31"/>
<accession>A0A200QU31</accession>
<dbReference type="Proteomes" id="UP000195402">
    <property type="component" value="Unassembled WGS sequence"/>
</dbReference>
<protein>
    <submittedName>
        <fullName evidence="7">Uncharacterized protein</fullName>
    </submittedName>
</protein>
<evidence type="ECO:0000256" key="1">
    <source>
        <dbReference type="ARBA" id="ARBA00004370"/>
    </source>
</evidence>
<keyword evidence="4 6" id="KW-1133">Transmembrane helix</keyword>
<dbReference type="InParanoid" id="A0A200QU31"/>
<sequence length="392" mass="44980">MKFNVFNVRRSGTNRVSTPKGPSQSTDVCEEYANAFRTESYTEFWTRVLDLTNPDVLPLMECSTAERLPSYRLFAEHLLDPDQPTITKILSSTQPQNCPENHSLLLDYFSQTADASQLCGLLLKDINRTRTLYRPLKTTFKSLETTSENHFSAIFNRLTEFSNCLNYFGSSASLPFQTVQAGCNGLLKRLELRRERIRAKLRLIKRFKRGLVVCVVALTATIVVIVASHSLVMLVAVPGFITTTYNKVVSTKRLLCMSAQLEAAAKGTYILNKDLETISRHVARLDDEIEHVREMVRFWLERQGDVESVNLDSIPFEIFIPTLCYCNVKIQGRMHSPISGINTTPLFWRFYENESSFMEQLDELEEHLYLCFMTINRARNLVMKEVLELTRV</sequence>
<dbReference type="FunCoup" id="A0A200QU31">
    <property type="interactions" value="90"/>
</dbReference>
<comment type="subcellular location">
    <subcellularLocation>
        <location evidence="1">Membrane</location>
    </subcellularLocation>
</comment>
<dbReference type="STRING" id="56857.A0A200QU31"/>
<keyword evidence="5 6" id="KW-0472">Membrane</keyword>
<evidence type="ECO:0000256" key="6">
    <source>
        <dbReference type="SAM" id="Phobius"/>
    </source>
</evidence>
<dbReference type="EMBL" id="MVGT01001064">
    <property type="protein sequence ID" value="OVA13988.1"/>
    <property type="molecule type" value="Genomic_DNA"/>
</dbReference>
<keyword evidence="3 6" id="KW-0812">Transmembrane</keyword>
<dbReference type="GO" id="GO:0016020">
    <property type="term" value="C:membrane"/>
    <property type="evidence" value="ECO:0007669"/>
    <property type="project" value="UniProtKB-SubCell"/>
</dbReference>